<keyword evidence="8" id="KW-1185">Reference proteome</keyword>
<evidence type="ECO:0000313" key="6">
    <source>
        <dbReference type="EMBL" id="AXX95470.1"/>
    </source>
</evidence>
<dbReference type="Proteomes" id="UP000290588">
    <property type="component" value="Unassembled WGS sequence"/>
</dbReference>
<evidence type="ECO:0000259" key="3">
    <source>
        <dbReference type="PROSITE" id="PS50112"/>
    </source>
</evidence>
<feature type="domain" description="PAS" evidence="3">
    <location>
        <begin position="24"/>
        <end position="77"/>
    </location>
</feature>
<dbReference type="SUPFAM" id="SSF55785">
    <property type="entry name" value="PYP-like sensor domain (PAS domain)"/>
    <property type="match status" value="1"/>
</dbReference>
<dbReference type="InterPro" id="IPR000160">
    <property type="entry name" value="GGDEF_dom"/>
</dbReference>
<dbReference type="EC" id="2.7.7.65" evidence="1"/>
<evidence type="ECO:0000313" key="8">
    <source>
        <dbReference type="Proteomes" id="UP000262582"/>
    </source>
</evidence>
<evidence type="ECO:0000259" key="5">
    <source>
        <dbReference type="PROSITE" id="PS50887"/>
    </source>
</evidence>
<dbReference type="CDD" id="cd01949">
    <property type="entry name" value="GGDEF"/>
    <property type="match status" value="1"/>
</dbReference>
<dbReference type="SMART" id="SM00267">
    <property type="entry name" value="GGDEF"/>
    <property type="match status" value="1"/>
</dbReference>
<dbReference type="InterPro" id="IPR000014">
    <property type="entry name" value="PAS"/>
</dbReference>
<sequence length="331" mass="38580">MDEIVNYETLAIKTAILEKEVKFNDSFLKKLFDIIPSPMFYKDKNGVYQHCNDAFSKLILGISKEEIIGKTLYDLTHVIPKENADIYYEKDRELFLVQKDQFYEGKVKCADGKTREYQFYKSSFVLDGEIIGLVGLMLDVSDYKKALRELDEKNRLLSEISITDSLTGLYNRRYFQDILEEKVNSSIRYNHSFCFAIIDIDFFKDYNDSFGHYKGDLVLEQLGKVFKESFLRTTDYVFRIGGEEFAILFDVIDFNDAILIMENLRKKVEDLKIKASSNSSYEYLTISVGLGNIKELKKDVNPSILYHEVDKLLYKSKNENRNKVTVADIIF</sequence>
<dbReference type="RefSeq" id="WP_118917633.1">
    <property type="nucleotide sequence ID" value="NZ_CP032097.1"/>
</dbReference>
<dbReference type="GO" id="GO:0052621">
    <property type="term" value="F:diguanylate cyclase activity"/>
    <property type="evidence" value="ECO:0007669"/>
    <property type="project" value="UniProtKB-EC"/>
</dbReference>
<reference evidence="6 8" key="2">
    <citation type="submission" date="2018-08" db="EMBL/GenBank/DDBJ databases">
        <title>Complete genome of the Arcobacter ellisii type strain LMG 26155.</title>
        <authorList>
            <person name="Miller W.G."/>
            <person name="Yee E."/>
            <person name="Bono J.L."/>
        </authorList>
    </citation>
    <scope>NUCLEOTIDE SEQUENCE [LARGE SCALE GENOMIC DNA]</scope>
    <source>
        <strain evidence="6 8">LMG 26155</strain>
    </source>
</reference>
<feature type="domain" description="GGDEF" evidence="5">
    <location>
        <begin position="191"/>
        <end position="329"/>
    </location>
</feature>
<dbReference type="PROSITE" id="PS50887">
    <property type="entry name" value="GGDEF"/>
    <property type="match status" value="1"/>
</dbReference>
<evidence type="ECO:0000256" key="1">
    <source>
        <dbReference type="ARBA" id="ARBA00012528"/>
    </source>
</evidence>
<dbReference type="Proteomes" id="UP000262582">
    <property type="component" value="Chromosome"/>
</dbReference>
<dbReference type="NCBIfam" id="TIGR00254">
    <property type="entry name" value="GGDEF"/>
    <property type="match status" value="1"/>
</dbReference>
<dbReference type="InterPro" id="IPR035965">
    <property type="entry name" value="PAS-like_dom_sf"/>
</dbReference>
<reference evidence="7 9" key="1">
    <citation type="submission" date="2017-09" db="EMBL/GenBank/DDBJ databases">
        <title>Genomics of the genus Arcobacter.</title>
        <authorList>
            <person name="Perez-Cataluna A."/>
            <person name="Figueras M.J."/>
            <person name="Salas-Masso N."/>
        </authorList>
    </citation>
    <scope>NUCLEOTIDE SEQUENCE [LARGE SCALE GENOMIC DNA]</scope>
    <source>
        <strain evidence="7 9">CECT 7837</strain>
    </source>
</reference>
<dbReference type="InterPro" id="IPR050469">
    <property type="entry name" value="Diguanylate_Cyclase"/>
</dbReference>
<dbReference type="InterPro" id="IPR013656">
    <property type="entry name" value="PAS_4"/>
</dbReference>
<gene>
    <name evidence="6" type="ORF">AELL_1817</name>
    <name evidence="7" type="ORF">CP962_09460</name>
</gene>
<evidence type="ECO:0000313" key="7">
    <source>
        <dbReference type="EMBL" id="RXI29882.1"/>
    </source>
</evidence>
<dbReference type="GO" id="GO:1902201">
    <property type="term" value="P:negative regulation of bacterial-type flagellum-dependent cell motility"/>
    <property type="evidence" value="ECO:0007669"/>
    <property type="project" value="TreeGrafter"/>
</dbReference>
<dbReference type="InterPro" id="IPR000700">
    <property type="entry name" value="PAS-assoc_C"/>
</dbReference>
<dbReference type="FunFam" id="3.30.70.270:FF:000001">
    <property type="entry name" value="Diguanylate cyclase domain protein"/>
    <property type="match status" value="1"/>
</dbReference>
<dbReference type="GO" id="GO:0005886">
    <property type="term" value="C:plasma membrane"/>
    <property type="evidence" value="ECO:0007669"/>
    <property type="project" value="TreeGrafter"/>
</dbReference>
<dbReference type="PANTHER" id="PTHR45138">
    <property type="entry name" value="REGULATORY COMPONENTS OF SENSORY TRANSDUCTION SYSTEM"/>
    <property type="match status" value="1"/>
</dbReference>
<dbReference type="GO" id="GO:0043709">
    <property type="term" value="P:cell adhesion involved in single-species biofilm formation"/>
    <property type="evidence" value="ECO:0007669"/>
    <property type="project" value="TreeGrafter"/>
</dbReference>
<dbReference type="EMBL" id="CP032097">
    <property type="protein sequence ID" value="AXX95470.1"/>
    <property type="molecule type" value="Genomic_DNA"/>
</dbReference>
<dbReference type="OrthoDB" id="9790367at2"/>
<dbReference type="InterPro" id="IPR043128">
    <property type="entry name" value="Rev_trsase/Diguanyl_cyclase"/>
</dbReference>
<dbReference type="InterPro" id="IPR029787">
    <property type="entry name" value="Nucleotide_cyclase"/>
</dbReference>
<dbReference type="PROSITE" id="PS50113">
    <property type="entry name" value="PAC"/>
    <property type="match status" value="1"/>
</dbReference>
<feature type="domain" description="PAC" evidence="4">
    <location>
        <begin position="101"/>
        <end position="152"/>
    </location>
</feature>
<evidence type="ECO:0000259" key="4">
    <source>
        <dbReference type="PROSITE" id="PS50113"/>
    </source>
</evidence>
<dbReference type="Pfam" id="PF08448">
    <property type="entry name" value="PAS_4"/>
    <property type="match status" value="1"/>
</dbReference>
<dbReference type="EMBL" id="NXIG01000009">
    <property type="protein sequence ID" value="RXI29882.1"/>
    <property type="molecule type" value="Genomic_DNA"/>
</dbReference>
<name>A0A347U9E2_9BACT</name>
<comment type="catalytic activity">
    <reaction evidence="2">
        <text>2 GTP = 3',3'-c-di-GMP + 2 diphosphate</text>
        <dbReference type="Rhea" id="RHEA:24898"/>
        <dbReference type="ChEBI" id="CHEBI:33019"/>
        <dbReference type="ChEBI" id="CHEBI:37565"/>
        <dbReference type="ChEBI" id="CHEBI:58805"/>
        <dbReference type="EC" id="2.7.7.65"/>
    </reaction>
</comment>
<proteinExistence type="predicted"/>
<organism evidence="7 9">
    <name type="scientific">Arcobacter ellisii</name>
    <dbReference type="NCBI Taxonomy" id="913109"/>
    <lineage>
        <taxon>Bacteria</taxon>
        <taxon>Pseudomonadati</taxon>
        <taxon>Campylobacterota</taxon>
        <taxon>Epsilonproteobacteria</taxon>
        <taxon>Campylobacterales</taxon>
        <taxon>Arcobacteraceae</taxon>
        <taxon>Arcobacter</taxon>
    </lineage>
</organism>
<protein>
    <recommendedName>
        <fullName evidence="1">diguanylate cyclase</fullName>
        <ecNumber evidence="1">2.7.7.65</ecNumber>
    </recommendedName>
</protein>
<dbReference type="Gene3D" id="3.30.450.20">
    <property type="entry name" value="PAS domain"/>
    <property type="match status" value="1"/>
</dbReference>
<dbReference type="Gene3D" id="3.30.70.270">
    <property type="match status" value="1"/>
</dbReference>
<accession>A0A347U9E2</accession>
<dbReference type="PROSITE" id="PS50112">
    <property type="entry name" value="PAS"/>
    <property type="match status" value="1"/>
</dbReference>
<dbReference type="SUPFAM" id="SSF55073">
    <property type="entry name" value="Nucleotide cyclase"/>
    <property type="match status" value="1"/>
</dbReference>
<dbReference type="Pfam" id="PF00990">
    <property type="entry name" value="GGDEF"/>
    <property type="match status" value="1"/>
</dbReference>
<dbReference type="AlphaFoldDB" id="A0A347U9E2"/>
<dbReference type="NCBIfam" id="TIGR00229">
    <property type="entry name" value="sensory_box"/>
    <property type="match status" value="1"/>
</dbReference>
<evidence type="ECO:0000313" key="9">
    <source>
        <dbReference type="Proteomes" id="UP000290588"/>
    </source>
</evidence>
<dbReference type="CDD" id="cd00130">
    <property type="entry name" value="PAS"/>
    <property type="match status" value="1"/>
</dbReference>
<dbReference type="KEGG" id="aell:AELL_1817"/>
<dbReference type="PANTHER" id="PTHR45138:SF9">
    <property type="entry name" value="DIGUANYLATE CYCLASE DGCM-RELATED"/>
    <property type="match status" value="1"/>
</dbReference>
<evidence type="ECO:0000256" key="2">
    <source>
        <dbReference type="ARBA" id="ARBA00034247"/>
    </source>
</evidence>